<accession>A0A1S7LLI1</accession>
<name>A0A1S7LLI1_MAGMO</name>
<dbReference type="GO" id="GO:0019354">
    <property type="term" value="P:siroheme biosynthetic process"/>
    <property type="evidence" value="ECO:0007669"/>
    <property type="project" value="UniProtKB-UniPathway"/>
</dbReference>
<evidence type="ECO:0000256" key="1">
    <source>
        <dbReference type="ARBA" id="ARBA00005010"/>
    </source>
</evidence>
<evidence type="ECO:0000256" key="3">
    <source>
        <dbReference type="ARBA" id="ARBA00023002"/>
    </source>
</evidence>
<dbReference type="InterPro" id="IPR019478">
    <property type="entry name" value="Sirohaem_synthase_dimer_dom"/>
</dbReference>
<keyword evidence="3 8" id="KW-0560">Oxidoreductase</keyword>
<keyword evidence="8" id="KW-0456">Lyase</keyword>
<dbReference type="Gene3D" id="3.30.160.110">
    <property type="entry name" value="Siroheme synthase, domain 2"/>
    <property type="match status" value="1"/>
</dbReference>
<dbReference type="NCBIfam" id="TIGR01470">
    <property type="entry name" value="cysG_Nterm"/>
    <property type="match status" value="1"/>
</dbReference>
<dbReference type="PANTHER" id="PTHR35330:SF1">
    <property type="entry name" value="SIROHEME BIOSYNTHESIS PROTEIN MET8"/>
    <property type="match status" value="1"/>
</dbReference>
<dbReference type="SUPFAM" id="SSF75615">
    <property type="entry name" value="Siroheme synthase middle domains-like"/>
    <property type="match status" value="1"/>
</dbReference>
<keyword evidence="5" id="KW-0627">Porphyrin biosynthesis</keyword>
<keyword evidence="4" id="KW-0520">NAD</keyword>
<feature type="domain" description="Sirohaem synthase dimerisation" evidence="7">
    <location>
        <begin position="158"/>
        <end position="196"/>
    </location>
</feature>
<proteinExistence type="predicted"/>
<reference evidence="8" key="1">
    <citation type="submission" date="2015-04" db="EMBL/GenBank/DDBJ databases">
        <authorList>
            <person name="Syromyatnikov M.Y."/>
            <person name="Popov V.N."/>
        </authorList>
    </citation>
    <scope>NUCLEOTIDE SEQUENCE</scope>
    <source>
        <strain evidence="8">MO-1</strain>
    </source>
</reference>
<gene>
    <name evidence="8" type="ORF">MAGMO_3670</name>
</gene>
<dbReference type="AlphaFoldDB" id="A0A1S7LLI1"/>
<evidence type="ECO:0000256" key="5">
    <source>
        <dbReference type="ARBA" id="ARBA00023244"/>
    </source>
</evidence>
<evidence type="ECO:0000313" key="8">
    <source>
        <dbReference type="EMBL" id="CRH07802.1"/>
    </source>
</evidence>
<dbReference type="InterPro" id="IPR006367">
    <property type="entry name" value="Sirohaem_synthase_N"/>
</dbReference>
<dbReference type="InterPro" id="IPR028161">
    <property type="entry name" value="Met8-like"/>
</dbReference>
<dbReference type="SUPFAM" id="SSF51735">
    <property type="entry name" value="NAD(P)-binding Rossmann-fold domains"/>
    <property type="match status" value="1"/>
</dbReference>
<dbReference type="Gene3D" id="3.40.50.720">
    <property type="entry name" value="NAD(P)-binding Rossmann-like Domain"/>
    <property type="match status" value="1"/>
</dbReference>
<dbReference type="Pfam" id="PF13241">
    <property type="entry name" value="NAD_binding_7"/>
    <property type="match status" value="1"/>
</dbReference>
<evidence type="ECO:0000256" key="2">
    <source>
        <dbReference type="ARBA" id="ARBA00012400"/>
    </source>
</evidence>
<dbReference type="EC" id="1.3.1.76" evidence="2"/>
<comment type="pathway">
    <text evidence="1">Porphyrin-containing compound metabolism; siroheme biosynthesis; sirohydrochlorin from precorrin-2: step 1/1.</text>
</comment>
<dbReference type="Pfam" id="PF10414">
    <property type="entry name" value="CysG_dimeriser"/>
    <property type="match status" value="1"/>
</dbReference>
<protein>
    <recommendedName>
        <fullName evidence="2">precorrin-2 dehydrogenase</fullName>
        <ecNumber evidence="2">1.3.1.76</ecNumber>
    </recommendedName>
</protein>
<dbReference type="UniPathway" id="UPA00262">
    <property type="reaction ID" value="UER00222"/>
</dbReference>
<evidence type="ECO:0000256" key="4">
    <source>
        <dbReference type="ARBA" id="ARBA00023027"/>
    </source>
</evidence>
<dbReference type="EMBL" id="LO017727">
    <property type="protein sequence ID" value="CRH07802.1"/>
    <property type="molecule type" value="Genomic_DNA"/>
</dbReference>
<evidence type="ECO:0000256" key="6">
    <source>
        <dbReference type="ARBA" id="ARBA00047561"/>
    </source>
</evidence>
<organism evidence="8">
    <name type="scientific">Magnetococcus massalia (strain MO-1)</name>
    <dbReference type="NCBI Taxonomy" id="451514"/>
    <lineage>
        <taxon>Bacteria</taxon>
        <taxon>Pseudomonadati</taxon>
        <taxon>Pseudomonadota</taxon>
        <taxon>Magnetococcia</taxon>
        <taxon>Magnetococcales</taxon>
        <taxon>Magnetococcaceae</taxon>
        <taxon>Magnetococcus</taxon>
    </lineage>
</organism>
<evidence type="ECO:0000259" key="7">
    <source>
        <dbReference type="Pfam" id="PF10414"/>
    </source>
</evidence>
<dbReference type="InterPro" id="IPR036291">
    <property type="entry name" value="NAD(P)-bd_dom_sf"/>
</dbReference>
<dbReference type="GO" id="GO:0043115">
    <property type="term" value="F:precorrin-2 dehydrogenase activity"/>
    <property type="evidence" value="ECO:0007669"/>
    <property type="project" value="UniProtKB-EC"/>
</dbReference>
<dbReference type="PANTHER" id="PTHR35330">
    <property type="entry name" value="SIROHEME BIOSYNTHESIS PROTEIN MET8"/>
    <property type="match status" value="1"/>
</dbReference>
<comment type="catalytic activity">
    <reaction evidence="6">
        <text>precorrin-2 + NAD(+) = sirohydrochlorin + NADH + 2 H(+)</text>
        <dbReference type="Rhea" id="RHEA:15613"/>
        <dbReference type="ChEBI" id="CHEBI:15378"/>
        <dbReference type="ChEBI" id="CHEBI:57540"/>
        <dbReference type="ChEBI" id="CHEBI:57945"/>
        <dbReference type="ChEBI" id="CHEBI:58351"/>
        <dbReference type="ChEBI" id="CHEBI:58827"/>
        <dbReference type="EC" id="1.3.1.76"/>
    </reaction>
</comment>
<sequence>MTHYMAELALTGQPVLVVGGGKVARRKLTGLLQTGARITVIAPQVCEAIKQLDQQEQIAWQMDHFSADLLDGQQPGQPHWRLVFAATGEAPLNRQIATLCAAKGLLCNSADGTTENGFHVPAMVRQGPITIGVATGGLSPALSRILKSRVEAALEPGWGGLVTLFGAMRDEVKRRLPQAQSRYTFWRQIALDAEAQQRFESTDNRNWFNKQLNAAEKGQEEH</sequence>
<dbReference type="GO" id="GO:0004325">
    <property type="term" value="F:ferrochelatase activity"/>
    <property type="evidence" value="ECO:0007669"/>
    <property type="project" value="InterPro"/>
</dbReference>